<evidence type="ECO:0000313" key="10">
    <source>
        <dbReference type="Proteomes" id="UP000198680"/>
    </source>
</evidence>
<feature type="transmembrane region" description="Helical" evidence="7">
    <location>
        <begin position="134"/>
        <end position="156"/>
    </location>
</feature>
<dbReference type="AlphaFoldDB" id="A0A1G9VIG2"/>
<comment type="similarity">
    <text evidence="7">Belongs to the binding-protein-dependent transport system permease family.</text>
</comment>
<dbReference type="EMBL" id="FNHE01000008">
    <property type="protein sequence ID" value="SDM71900.1"/>
    <property type="molecule type" value="Genomic_DNA"/>
</dbReference>
<evidence type="ECO:0000256" key="3">
    <source>
        <dbReference type="ARBA" id="ARBA00022475"/>
    </source>
</evidence>
<keyword evidence="4 7" id="KW-0812">Transmembrane</keyword>
<accession>A0A1G9VIG2</accession>
<evidence type="ECO:0000256" key="5">
    <source>
        <dbReference type="ARBA" id="ARBA00022989"/>
    </source>
</evidence>
<organism evidence="9 10">
    <name type="scientific">Geodermatophilus siccatus</name>
    <dbReference type="NCBI Taxonomy" id="1137991"/>
    <lineage>
        <taxon>Bacteria</taxon>
        <taxon>Bacillati</taxon>
        <taxon>Actinomycetota</taxon>
        <taxon>Actinomycetes</taxon>
        <taxon>Geodermatophilales</taxon>
        <taxon>Geodermatophilaceae</taxon>
        <taxon>Geodermatophilus</taxon>
    </lineage>
</organism>
<dbReference type="SUPFAM" id="SSF161098">
    <property type="entry name" value="MetI-like"/>
    <property type="match status" value="2"/>
</dbReference>
<dbReference type="PROSITE" id="PS50928">
    <property type="entry name" value="ABC_TM1"/>
    <property type="match status" value="2"/>
</dbReference>
<feature type="domain" description="ABC transmembrane type-1" evidence="8">
    <location>
        <begin position="80"/>
        <end position="268"/>
    </location>
</feature>
<protein>
    <submittedName>
        <fullName evidence="9">Phosphonate transport system permease protein</fullName>
    </submittedName>
</protein>
<dbReference type="GO" id="GO:0055085">
    <property type="term" value="P:transmembrane transport"/>
    <property type="evidence" value="ECO:0007669"/>
    <property type="project" value="InterPro"/>
</dbReference>
<dbReference type="STRING" id="1137991.SAMN05660642_03147"/>
<gene>
    <name evidence="9" type="ORF">SAMN05660642_03147</name>
</gene>
<feature type="transmembrane region" description="Helical" evidence="7">
    <location>
        <begin position="283"/>
        <end position="303"/>
    </location>
</feature>
<dbReference type="PANTHER" id="PTHR30043:SF1">
    <property type="entry name" value="ABC TRANSPORT SYSTEM PERMEASE PROTEIN P69"/>
    <property type="match status" value="1"/>
</dbReference>
<keyword evidence="10" id="KW-1185">Reference proteome</keyword>
<reference evidence="10" key="1">
    <citation type="submission" date="2016-10" db="EMBL/GenBank/DDBJ databases">
        <authorList>
            <person name="Varghese N."/>
            <person name="Submissions S."/>
        </authorList>
    </citation>
    <scope>NUCLEOTIDE SEQUENCE [LARGE SCALE GENOMIC DNA]</scope>
    <source>
        <strain evidence="10">DSM 45419</strain>
    </source>
</reference>
<keyword evidence="2 7" id="KW-0813">Transport</keyword>
<keyword evidence="6 7" id="KW-0472">Membrane</keyword>
<feature type="transmembrane region" description="Helical" evidence="7">
    <location>
        <begin position="508"/>
        <end position="528"/>
    </location>
</feature>
<feature type="transmembrane region" description="Helical" evidence="7">
    <location>
        <begin position="23"/>
        <end position="43"/>
    </location>
</feature>
<dbReference type="Pfam" id="PF00528">
    <property type="entry name" value="BPD_transp_1"/>
    <property type="match status" value="2"/>
</dbReference>
<evidence type="ECO:0000256" key="2">
    <source>
        <dbReference type="ARBA" id="ARBA00022448"/>
    </source>
</evidence>
<feature type="transmembrane region" description="Helical" evidence="7">
    <location>
        <begin position="191"/>
        <end position="210"/>
    </location>
</feature>
<keyword evidence="3" id="KW-1003">Cell membrane</keyword>
<dbReference type="InterPro" id="IPR000515">
    <property type="entry name" value="MetI-like"/>
</dbReference>
<feature type="transmembrane region" description="Helical" evidence="7">
    <location>
        <begin position="219"/>
        <end position="239"/>
    </location>
</feature>
<dbReference type="PANTHER" id="PTHR30043">
    <property type="entry name" value="PHOSPHONATES TRANSPORT SYSTEM PERMEASE PROTEIN"/>
    <property type="match status" value="1"/>
</dbReference>
<keyword evidence="5 7" id="KW-1133">Transmembrane helix</keyword>
<feature type="transmembrane region" description="Helical" evidence="7">
    <location>
        <begin position="84"/>
        <end position="106"/>
    </location>
</feature>
<dbReference type="GO" id="GO:0005886">
    <property type="term" value="C:plasma membrane"/>
    <property type="evidence" value="ECO:0007669"/>
    <property type="project" value="UniProtKB-SubCell"/>
</dbReference>
<evidence type="ECO:0000259" key="8">
    <source>
        <dbReference type="PROSITE" id="PS50928"/>
    </source>
</evidence>
<dbReference type="RefSeq" id="WP_245700466.1">
    <property type="nucleotide sequence ID" value="NZ_FNHE01000008.1"/>
</dbReference>
<evidence type="ECO:0000256" key="1">
    <source>
        <dbReference type="ARBA" id="ARBA00004651"/>
    </source>
</evidence>
<feature type="transmembrane region" description="Helical" evidence="7">
    <location>
        <begin position="346"/>
        <end position="368"/>
    </location>
</feature>
<evidence type="ECO:0000256" key="6">
    <source>
        <dbReference type="ARBA" id="ARBA00023136"/>
    </source>
</evidence>
<dbReference type="InterPro" id="IPR035906">
    <property type="entry name" value="MetI-like_sf"/>
</dbReference>
<feature type="domain" description="ABC transmembrane type-1" evidence="8">
    <location>
        <begin position="342"/>
        <end position="529"/>
    </location>
</feature>
<sequence length="537" mass="54943">MTLTADHPTRPTAPPLRRDRRRWAWGLGAAVVVAWSLAGAGLFSGDVLNPGGSAQFGRFAAAALDPAADAAFLGLLARSALVTVAYAAAGTALALLLGAVGAPLVARTTWGRRRAGWLAARGVLAVPRGLHEAVWGLLLVNVLGLDPWVGVLAIGIPYGAGSAKVFADLVDEVPRGAYRALRAAGAGRTAAALYGLLPPAAGGLLSYALYRLECAVRSAVVLGMVGAGGLGYQLALSFASLRWEQVWSAVYALSLLCLVADVAGRALRRRVAAPPASARRDPVLTAAVVGTVVLVGWSCWYLALSPASLVSERTVTQLRHLLGAAWPPATDGDLLRSLGVLAVDTVQMSVVAIAVALLGTVLLAGPAARPAGRSSPGRRVAGALVRGGLLLLRAVPPPVWALVLLFVLLPGVLPGALALGVHTLGVLGRLAAEATEELDPRPRAALTALGARPAGAWLYGVLPRAAGPVLVHALCRWEVAVRDTVLVGLLGAGGLGALLASELATFDWAAGTTVLAAVVVLTWAVDVVSDRARAALR</sequence>
<dbReference type="Gene3D" id="1.10.3720.10">
    <property type="entry name" value="MetI-like"/>
    <property type="match status" value="2"/>
</dbReference>
<name>A0A1G9VIG2_9ACTN</name>
<evidence type="ECO:0000256" key="7">
    <source>
        <dbReference type="RuleBase" id="RU363032"/>
    </source>
</evidence>
<comment type="subcellular location">
    <subcellularLocation>
        <location evidence="1 7">Cell membrane</location>
        <topology evidence="1 7">Multi-pass membrane protein</topology>
    </subcellularLocation>
</comment>
<evidence type="ECO:0000313" key="9">
    <source>
        <dbReference type="EMBL" id="SDM71900.1"/>
    </source>
</evidence>
<evidence type="ECO:0000256" key="4">
    <source>
        <dbReference type="ARBA" id="ARBA00022692"/>
    </source>
</evidence>
<dbReference type="Proteomes" id="UP000198680">
    <property type="component" value="Unassembled WGS sequence"/>
</dbReference>
<proteinExistence type="inferred from homology"/>